<dbReference type="SMART" id="SM00184">
    <property type="entry name" value="RING"/>
    <property type="match status" value="1"/>
</dbReference>
<feature type="compositionally biased region" description="Polar residues" evidence="7">
    <location>
        <begin position="228"/>
        <end position="240"/>
    </location>
</feature>
<keyword evidence="3 5" id="KW-0863">Zinc-finger</keyword>
<dbReference type="Pfam" id="PF01920">
    <property type="entry name" value="Prefoldin_2"/>
    <property type="match status" value="1"/>
</dbReference>
<dbReference type="CDD" id="cd23165">
    <property type="entry name" value="Prefoldin_4"/>
    <property type="match status" value="1"/>
</dbReference>
<dbReference type="CDD" id="cd06222">
    <property type="entry name" value="RNase_H_like"/>
    <property type="match status" value="1"/>
</dbReference>
<dbReference type="InterPro" id="IPR017907">
    <property type="entry name" value="Znf_RING_CS"/>
</dbReference>
<feature type="compositionally biased region" description="Polar residues" evidence="7">
    <location>
        <begin position="176"/>
        <end position="189"/>
    </location>
</feature>
<evidence type="ECO:0000256" key="7">
    <source>
        <dbReference type="SAM" id="MobiDB-lite"/>
    </source>
</evidence>
<dbReference type="OrthoDB" id="10250441at2759"/>
<dbReference type="EMBL" id="AM425487">
    <property type="protein sequence ID" value="CAN82106.1"/>
    <property type="molecule type" value="Genomic_DNA"/>
</dbReference>
<feature type="coiled-coil region" evidence="6">
    <location>
        <begin position="575"/>
        <end position="648"/>
    </location>
</feature>
<dbReference type="GO" id="GO:0003676">
    <property type="term" value="F:nucleic acid binding"/>
    <property type="evidence" value="ECO:0007669"/>
    <property type="project" value="InterPro"/>
</dbReference>
<feature type="region of interest" description="Disordered" evidence="7">
    <location>
        <begin position="228"/>
        <end position="251"/>
    </location>
</feature>
<evidence type="ECO:0000256" key="1">
    <source>
        <dbReference type="ARBA" id="ARBA00008045"/>
    </source>
</evidence>
<dbReference type="PANTHER" id="PTHR46293:SF1">
    <property type="entry name" value="OS03G0632800 PROTEIN"/>
    <property type="match status" value="1"/>
</dbReference>
<dbReference type="InterPro" id="IPR044807">
    <property type="entry name" value="DRIP1-like"/>
</dbReference>
<keyword evidence="4" id="KW-0862">Zinc</keyword>
<proteinExistence type="inferred from homology"/>
<dbReference type="PROSITE" id="PS00518">
    <property type="entry name" value="ZF_RING_1"/>
    <property type="match status" value="1"/>
</dbReference>
<reference evidence="9" key="1">
    <citation type="journal article" date="2007" name="PLoS ONE">
        <title>The first genome sequence of an elite grapevine cultivar (Pinot noir Vitis vinifera L.): coping with a highly heterozygous genome.</title>
        <authorList>
            <person name="Velasco R."/>
            <person name="Zharkikh A."/>
            <person name="Troggio M."/>
            <person name="Cartwright D.A."/>
            <person name="Cestaro A."/>
            <person name="Pruss D."/>
            <person name="Pindo M."/>
            <person name="FitzGerald L.M."/>
            <person name="Vezzulli S."/>
            <person name="Reid J."/>
            <person name="Malacarne G."/>
            <person name="Iliev D."/>
            <person name="Coppola G."/>
            <person name="Wardell B."/>
            <person name="Micheletti D."/>
            <person name="Macalma T."/>
            <person name="Facci M."/>
            <person name="Mitchell J.T."/>
            <person name="Perazzolli M."/>
            <person name="Eldredge G."/>
            <person name="Gatto P."/>
            <person name="Oyzerski R."/>
            <person name="Moretto M."/>
            <person name="Gutin N."/>
            <person name="Stefanini M."/>
            <person name="Chen Y."/>
            <person name="Segala C."/>
            <person name="Davenport C."/>
            <person name="Dematte L."/>
            <person name="Mraz A."/>
            <person name="Battilana J."/>
            <person name="Stormo K."/>
            <person name="Costa F."/>
            <person name="Tao Q."/>
            <person name="Si-Ammour A."/>
            <person name="Harkins T."/>
            <person name="Lackey A."/>
            <person name="Perbost C."/>
            <person name="Taillon B."/>
            <person name="Stella A."/>
            <person name="Solovyev V."/>
            <person name="Fawcett J.A."/>
            <person name="Sterck L."/>
            <person name="Vandepoele K."/>
            <person name="Grando S.M."/>
            <person name="Toppo S."/>
            <person name="Moser C."/>
            <person name="Lanchbury J."/>
            <person name="Bogden R."/>
            <person name="Skolnick M."/>
            <person name="Sgaramella V."/>
            <person name="Bhatnagar S.K."/>
            <person name="Fontana P."/>
            <person name="Gutin A."/>
            <person name="Van de Peer Y."/>
            <person name="Salamini F."/>
            <person name="Viola R."/>
        </authorList>
    </citation>
    <scope>NUCLEOTIDE SEQUENCE</scope>
</reference>
<evidence type="ECO:0000256" key="4">
    <source>
        <dbReference type="ARBA" id="ARBA00022833"/>
    </source>
</evidence>
<dbReference type="InterPro" id="IPR002777">
    <property type="entry name" value="PFD_beta-like"/>
</dbReference>
<dbReference type="GO" id="GO:0004842">
    <property type="term" value="F:ubiquitin-protein transferase activity"/>
    <property type="evidence" value="ECO:0007669"/>
    <property type="project" value="InterPro"/>
</dbReference>
<evidence type="ECO:0000256" key="6">
    <source>
        <dbReference type="SAM" id="Coils"/>
    </source>
</evidence>
<sequence length="662" mass="73942">MTSQVVKVRRETIAACMTCPLCNKLLKEATTISLCLHTFCRKCIYEKLSDEEVDCCPVCNIDLGCVPVDKLRPDHNLQDIRAKIFPFKRRKISVPQVMPPIPLPVKRKERSLSSLVVSTPRVSMQTGLTGRRTKAVARKSTALRGSSFSIVEPIKKEEDSVEDCPESSSSPESRNKVAQTKKQNSSISEASKDQKPNKDTENDADPWDGKVDLWTPLNCLVEAANRTKSSKFNSQGTSLAKSEPFNAPDSEVYMPKTKAKAEPLNAADGEVCIPKTKIKEHGHKIKVQDDKNGAALLPGPVKRRRMRAVGRKRISASGEMCTPAQVVLSAAGAKRGRRNCPIWFSLVASENQGGNGPLSKIPAYYLRVKDGNLPVSFIQKYLVKKLDLTNEAEVEIRCQGEAVVPTLQLQKLVELWLRTASTSKRVATSVGTSAKEFVMSGGSETEVTWEDQQNINKFGRLNNRFHELEDEIKMAKICTRGVTGDHSYPLLRAYSKHEEAGLANEIEILALLDNMLQAKALCLSNLIVEGDFNTVISWMSNRERGPWKFVKWMHKIIDIASELGCSFSLAPCSANEETNENLEDASNELILTDEEMVRFQIGEVFAHVPKEEVEERIEQMKEVTSKKLEKLEEEKDSVVAQMAELKKILYGKFKESINLEED</sequence>
<dbReference type="ExpressionAtlas" id="A5AFM2">
    <property type="expression patterns" value="baseline and differential"/>
</dbReference>
<dbReference type="InterPro" id="IPR013083">
    <property type="entry name" value="Znf_RING/FYVE/PHD"/>
</dbReference>
<dbReference type="AlphaFoldDB" id="A5AFM2"/>
<evidence type="ECO:0000259" key="8">
    <source>
        <dbReference type="PROSITE" id="PS50089"/>
    </source>
</evidence>
<dbReference type="Gene3D" id="3.30.40.10">
    <property type="entry name" value="Zinc/RING finger domain, C3HC4 (zinc finger)"/>
    <property type="match status" value="1"/>
</dbReference>
<evidence type="ECO:0000313" key="9">
    <source>
        <dbReference type="EMBL" id="CAN82106.1"/>
    </source>
</evidence>
<dbReference type="CDD" id="cd16525">
    <property type="entry name" value="RING-HC_PCGF"/>
    <property type="match status" value="1"/>
</dbReference>
<accession>A5AFM2</accession>
<keyword evidence="2" id="KW-0479">Metal-binding</keyword>
<dbReference type="SUPFAM" id="SSF57850">
    <property type="entry name" value="RING/U-box"/>
    <property type="match status" value="1"/>
</dbReference>
<feature type="compositionally biased region" description="Basic and acidic residues" evidence="7">
    <location>
        <begin position="190"/>
        <end position="209"/>
    </location>
</feature>
<dbReference type="PROSITE" id="PS50089">
    <property type="entry name" value="ZF_RING_2"/>
    <property type="match status" value="1"/>
</dbReference>
<comment type="similarity">
    <text evidence="1">Belongs to the prefoldin subunit beta family.</text>
</comment>
<feature type="region of interest" description="Disordered" evidence="7">
    <location>
        <begin position="154"/>
        <end position="209"/>
    </location>
</feature>
<dbReference type="InterPro" id="IPR044730">
    <property type="entry name" value="RNase_H-like_dom_plant"/>
</dbReference>
<feature type="domain" description="RING-type" evidence="8">
    <location>
        <begin position="19"/>
        <end position="60"/>
    </location>
</feature>
<dbReference type="GO" id="GO:0008270">
    <property type="term" value="F:zinc ion binding"/>
    <property type="evidence" value="ECO:0007669"/>
    <property type="project" value="UniProtKB-KW"/>
</dbReference>
<keyword evidence="6" id="KW-0175">Coiled coil</keyword>
<dbReference type="GO" id="GO:0051082">
    <property type="term" value="F:unfolded protein binding"/>
    <property type="evidence" value="ECO:0007669"/>
    <property type="project" value="InterPro"/>
</dbReference>
<dbReference type="InterPro" id="IPR036397">
    <property type="entry name" value="RNaseH_sf"/>
</dbReference>
<gene>
    <name evidence="9" type="ORF">VITISV_006024</name>
</gene>
<dbReference type="PANTHER" id="PTHR46293">
    <property type="entry name" value="E3 UBIQUITIN PROTEIN LIGASE DRIP1"/>
    <property type="match status" value="1"/>
</dbReference>
<dbReference type="GO" id="GO:0016272">
    <property type="term" value="C:prefoldin complex"/>
    <property type="evidence" value="ECO:0007669"/>
    <property type="project" value="InterPro"/>
</dbReference>
<organism evidence="9">
    <name type="scientific">Vitis vinifera</name>
    <name type="common">Grape</name>
    <dbReference type="NCBI Taxonomy" id="29760"/>
    <lineage>
        <taxon>Eukaryota</taxon>
        <taxon>Viridiplantae</taxon>
        <taxon>Streptophyta</taxon>
        <taxon>Embryophyta</taxon>
        <taxon>Tracheophyta</taxon>
        <taxon>Spermatophyta</taxon>
        <taxon>Magnoliopsida</taxon>
        <taxon>eudicotyledons</taxon>
        <taxon>Gunneridae</taxon>
        <taxon>Pentapetalae</taxon>
        <taxon>rosids</taxon>
        <taxon>Vitales</taxon>
        <taxon>Vitaceae</taxon>
        <taxon>Viteae</taxon>
        <taxon>Vitis</taxon>
    </lineage>
</organism>
<dbReference type="Gene3D" id="3.30.420.10">
    <property type="entry name" value="Ribonuclease H-like superfamily/Ribonuclease H"/>
    <property type="match status" value="1"/>
</dbReference>
<dbReference type="InterPro" id="IPR001841">
    <property type="entry name" value="Znf_RING"/>
</dbReference>
<evidence type="ECO:0000256" key="3">
    <source>
        <dbReference type="ARBA" id="ARBA00022771"/>
    </source>
</evidence>
<evidence type="ECO:0000256" key="5">
    <source>
        <dbReference type="PROSITE-ProRule" id="PRU00175"/>
    </source>
</evidence>
<protein>
    <recommendedName>
        <fullName evidence="8">RING-type domain-containing protein</fullName>
    </recommendedName>
</protein>
<dbReference type="Pfam" id="PF13923">
    <property type="entry name" value="zf-C3HC4_2"/>
    <property type="match status" value="1"/>
</dbReference>
<name>A5AFM2_VITVI</name>
<evidence type="ECO:0000256" key="2">
    <source>
        <dbReference type="ARBA" id="ARBA00022723"/>
    </source>
</evidence>
<dbReference type="GO" id="GO:0006457">
    <property type="term" value="P:protein folding"/>
    <property type="evidence" value="ECO:0007669"/>
    <property type="project" value="InterPro"/>
</dbReference>